<dbReference type="AlphaFoldDB" id="A0A1M5XDN3"/>
<dbReference type="Gene3D" id="3.40.50.300">
    <property type="entry name" value="P-loop containing nucleotide triphosphate hydrolases"/>
    <property type="match status" value="1"/>
</dbReference>
<dbReference type="InterPro" id="IPR006083">
    <property type="entry name" value="PRK/URK"/>
</dbReference>
<sequence length="222" mass="26418">MELGNLKNLEELKADILKLVTNKKNYLIGISGIECSGKSTLSKKLFDFLLENNINTYLLSGDDFLFNRETRYANKNQIQGYYNESFNYEKLFNEIISPAINSDSFSEVISYLDWQSNKMISNEFTFKSPFVLILEGVFIFKKQYREYFDYKVWLDISFKDSLKLAFQRTRDLEYYGDKNYIIQRYTERFYPTQLYHILNDNPDEICDANIKISFKDYVNENP</sequence>
<feature type="domain" description="Phosphoribulokinase/uridine kinase" evidence="1">
    <location>
        <begin position="27"/>
        <end position="178"/>
    </location>
</feature>
<dbReference type="PANTHER" id="PTHR10285">
    <property type="entry name" value="URIDINE KINASE"/>
    <property type="match status" value="1"/>
</dbReference>
<evidence type="ECO:0000313" key="2">
    <source>
        <dbReference type="EMBL" id="SHH97896.1"/>
    </source>
</evidence>
<dbReference type="EMBL" id="FQXP01000008">
    <property type="protein sequence ID" value="SHH97896.1"/>
    <property type="molecule type" value="Genomic_DNA"/>
</dbReference>
<name>A0A1M5XDN3_9CLOT</name>
<dbReference type="Pfam" id="PF00485">
    <property type="entry name" value="PRK"/>
    <property type="match status" value="1"/>
</dbReference>
<keyword evidence="3" id="KW-1185">Reference proteome</keyword>
<evidence type="ECO:0000313" key="3">
    <source>
        <dbReference type="Proteomes" id="UP000184526"/>
    </source>
</evidence>
<dbReference type="InterPro" id="IPR027417">
    <property type="entry name" value="P-loop_NTPase"/>
</dbReference>
<dbReference type="SUPFAM" id="SSF52540">
    <property type="entry name" value="P-loop containing nucleoside triphosphate hydrolases"/>
    <property type="match status" value="1"/>
</dbReference>
<dbReference type="Proteomes" id="UP000184526">
    <property type="component" value="Unassembled WGS sequence"/>
</dbReference>
<dbReference type="GO" id="GO:0005524">
    <property type="term" value="F:ATP binding"/>
    <property type="evidence" value="ECO:0007669"/>
    <property type="project" value="InterPro"/>
</dbReference>
<gene>
    <name evidence="2" type="ORF">SAMN02745196_02164</name>
</gene>
<accession>A0A1M5XDN3</accession>
<dbReference type="OrthoDB" id="1420794at2"/>
<keyword evidence="2" id="KW-0808">Transferase</keyword>
<reference evidence="2 3" key="1">
    <citation type="submission" date="2016-11" db="EMBL/GenBank/DDBJ databases">
        <authorList>
            <person name="Jaros S."/>
            <person name="Januszkiewicz K."/>
            <person name="Wedrychowicz H."/>
        </authorList>
    </citation>
    <scope>NUCLEOTIDE SEQUENCE [LARGE SCALE GENOMIC DNA]</scope>
    <source>
        <strain evidence="2 3">DSM 3089</strain>
    </source>
</reference>
<dbReference type="GO" id="GO:0016301">
    <property type="term" value="F:kinase activity"/>
    <property type="evidence" value="ECO:0007669"/>
    <property type="project" value="UniProtKB-KW"/>
</dbReference>
<protein>
    <submittedName>
        <fullName evidence="2">Uridine kinase</fullName>
    </submittedName>
</protein>
<organism evidence="2 3">
    <name type="scientific">Clostridium collagenovorans DSM 3089</name>
    <dbReference type="NCBI Taxonomy" id="1121306"/>
    <lineage>
        <taxon>Bacteria</taxon>
        <taxon>Bacillati</taxon>
        <taxon>Bacillota</taxon>
        <taxon>Clostridia</taxon>
        <taxon>Eubacteriales</taxon>
        <taxon>Clostridiaceae</taxon>
        <taxon>Clostridium</taxon>
    </lineage>
</organism>
<proteinExistence type="predicted"/>
<keyword evidence="2" id="KW-0418">Kinase</keyword>
<dbReference type="RefSeq" id="WP_072832030.1">
    <property type="nucleotide sequence ID" value="NZ_FQXP01000008.1"/>
</dbReference>
<dbReference type="STRING" id="1121306.SAMN02745196_02164"/>
<evidence type="ECO:0000259" key="1">
    <source>
        <dbReference type="Pfam" id="PF00485"/>
    </source>
</evidence>